<proteinExistence type="predicted"/>
<sequence length="96" mass="11004">NFFTHLYFGDDILVFIRRKEDSMLVLKTILEDFSSATGLKLNLNKSTILIGRLTRIGREHTFGFSNGYGYAIGPKMEKNKSISQAEKIFNIQKKEV</sequence>
<dbReference type="AlphaFoldDB" id="A0A835HC74"/>
<dbReference type="Proteomes" id="UP000631114">
    <property type="component" value="Unassembled WGS sequence"/>
</dbReference>
<reference evidence="1 2" key="1">
    <citation type="submission" date="2020-10" db="EMBL/GenBank/DDBJ databases">
        <title>The Coptis chinensis genome and diversification of protoberbering-type alkaloids.</title>
        <authorList>
            <person name="Wang B."/>
            <person name="Shu S."/>
            <person name="Song C."/>
            <person name="Liu Y."/>
        </authorList>
    </citation>
    <scope>NUCLEOTIDE SEQUENCE [LARGE SCALE GENOMIC DNA]</scope>
    <source>
        <strain evidence="1">HL-2020</strain>
        <tissue evidence="1">Leaf</tissue>
    </source>
</reference>
<comment type="caution">
    <text evidence="1">The sequence shown here is derived from an EMBL/GenBank/DDBJ whole genome shotgun (WGS) entry which is preliminary data.</text>
</comment>
<keyword evidence="2" id="KW-1185">Reference proteome</keyword>
<feature type="non-terminal residue" evidence="1">
    <location>
        <position position="96"/>
    </location>
</feature>
<organism evidence="1 2">
    <name type="scientific">Coptis chinensis</name>
    <dbReference type="NCBI Taxonomy" id="261450"/>
    <lineage>
        <taxon>Eukaryota</taxon>
        <taxon>Viridiplantae</taxon>
        <taxon>Streptophyta</taxon>
        <taxon>Embryophyta</taxon>
        <taxon>Tracheophyta</taxon>
        <taxon>Spermatophyta</taxon>
        <taxon>Magnoliopsida</taxon>
        <taxon>Ranunculales</taxon>
        <taxon>Ranunculaceae</taxon>
        <taxon>Coptidoideae</taxon>
        <taxon>Coptis</taxon>
    </lineage>
</organism>
<dbReference type="OrthoDB" id="687068at2759"/>
<dbReference type="EMBL" id="JADFTS010000007">
    <property type="protein sequence ID" value="KAF9595473.1"/>
    <property type="molecule type" value="Genomic_DNA"/>
</dbReference>
<evidence type="ECO:0000313" key="2">
    <source>
        <dbReference type="Proteomes" id="UP000631114"/>
    </source>
</evidence>
<evidence type="ECO:0008006" key="3">
    <source>
        <dbReference type="Google" id="ProtNLM"/>
    </source>
</evidence>
<evidence type="ECO:0000313" key="1">
    <source>
        <dbReference type="EMBL" id="KAF9595473.1"/>
    </source>
</evidence>
<gene>
    <name evidence="1" type="ORF">IFM89_000391</name>
</gene>
<protein>
    <recommendedName>
        <fullName evidence="3">Reverse transcriptase domain-containing protein</fullName>
    </recommendedName>
</protein>
<name>A0A835HC74_9MAGN</name>
<accession>A0A835HC74</accession>